<dbReference type="Pfam" id="PF19298">
    <property type="entry name" value="KshA_C"/>
    <property type="match status" value="1"/>
</dbReference>
<comment type="catalytic activity">
    <reaction evidence="16">
        <text>cholesterol + NADPH + O2 + H(+) = 7-dehydrocholesterol + NADP(+) + 2 H2O</text>
        <dbReference type="Rhea" id="RHEA:45024"/>
        <dbReference type="ChEBI" id="CHEBI:15377"/>
        <dbReference type="ChEBI" id="CHEBI:15378"/>
        <dbReference type="ChEBI" id="CHEBI:15379"/>
        <dbReference type="ChEBI" id="CHEBI:16113"/>
        <dbReference type="ChEBI" id="CHEBI:17759"/>
        <dbReference type="ChEBI" id="CHEBI:57783"/>
        <dbReference type="ChEBI" id="CHEBI:58349"/>
        <dbReference type="EC" id="1.14.19.21"/>
    </reaction>
    <physiologicalReaction direction="left-to-right" evidence="16">
        <dbReference type="Rhea" id="RHEA:45025"/>
    </physiologicalReaction>
</comment>
<dbReference type="PANTHER" id="PTHR21266:SF32">
    <property type="entry name" value="CHOLESTEROL 7-DESATURASE NVD"/>
    <property type="match status" value="1"/>
</dbReference>
<evidence type="ECO:0000256" key="15">
    <source>
        <dbReference type="ARBA" id="ARBA00047853"/>
    </source>
</evidence>
<dbReference type="Gene3D" id="3.90.380.10">
    <property type="entry name" value="Naphthalene 1,2-dioxygenase Alpha Subunit, Chain A, domain 1"/>
    <property type="match status" value="1"/>
</dbReference>
<keyword evidence="20" id="KW-1185">Reference proteome</keyword>
<dbReference type="KEGG" id="aten:116304131"/>
<keyword evidence="4 17" id="KW-0812">Transmembrane</keyword>
<accession>A0A6P8ITV2</accession>
<evidence type="ECO:0000256" key="10">
    <source>
        <dbReference type="ARBA" id="ARBA00023014"/>
    </source>
</evidence>
<dbReference type="EC" id="1.14.19.21" evidence="14"/>
<evidence type="ECO:0000256" key="17">
    <source>
        <dbReference type="SAM" id="Phobius"/>
    </source>
</evidence>
<feature type="transmembrane region" description="Helical" evidence="17">
    <location>
        <begin position="55"/>
        <end position="75"/>
    </location>
</feature>
<evidence type="ECO:0000256" key="16">
    <source>
        <dbReference type="ARBA" id="ARBA00049548"/>
    </source>
</evidence>
<dbReference type="UniPathway" id="UPA01020"/>
<evidence type="ECO:0000256" key="9">
    <source>
        <dbReference type="ARBA" id="ARBA00023004"/>
    </source>
</evidence>
<evidence type="ECO:0000256" key="8">
    <source>
        <dbReference type="ARBA" id="ARBA00023002"/>
    </source>
</evidence>
<feature type="signal peptide" evidence="18">
    <location>
        <begin position="1"/>
        <end position="22"/>
    </location>
</feature>
<evidence type="ECO:0000259" key="19">
    <source>
        <dbReference type="PROSITE" id="PS51296"/>
    </source>
</evidence>
<comment type="catalytic activity">
    <reaction evidence="15">
        <text>cholesterol + NADH + O2 + H(+) = 7-dehydrocholesterol + NAD(+) + 2 H2O</text>
        <dbReference type="Rhea" id="RHEA:51644"/>
        <dbReference type="ChEBI" id="CHEBI:15377"/>
        <dbReference type="ChEBI" id="CHEBI:15378"/>
        <dbReference type="ChEBI" id="CHEBI:15379"/>
        <dbReference type="ChEBI" id="CHEBI:16113"/>
        <dbReference type="ChEBI" id="CHEBI:17759"/>
        <dbReference type="ChEBI" id="CHEBI:57540"/>
        <dbReference type="ChEBI" id="CHEBI:57945"/>
        <dbReference type="EC" id="1.14.19.21"/>
    </reaction>
    <physiologicalReaction direction="left-to-right" evidence="15">
        <dbReference type="Rhea" id="RHEA:51645"/>
    </physiologicalReaction>
</comment>
<keyword evidence="8" id="KW-0560">Oxidoreductase</keyword>
<keyword evidence="6" id="KW-0479">Metal-binding</keyword>
<evidence type="ECO:0000256" key="12">
    <source>
        <dbReference type="ARBA" id="ARBA00025712"/>
    </source>
</evidence>
<dbReference type="GO" id="GO:0016020">
    <property type="term" value="C:membrane"/>
    <property type="evidence" value="ECO:0007669"/>
    <property type="project" value="UniProtKB-SubCell"/>
</dbReference>
<evidence type="ECO:0000256" key="7">
    <source>
        <dbReference type="ARBA" id="ARBA00022989"/>
    </source>
</evidence>
<evidence type="ECO:0000256" key="13">
    <source>
        <dbReference type="ARBA" id="ARBA00025729"/>
    </source>
</evidence>
<dbReference type="SUPFAM" id="SSF55961">
    <property type="entry name" value="Bet v1-like"/>
    <property type="match status" value="1"/>
</dbReference>
<dbReference type="GO" id="GO:0008203">
    <property type="term" value="P:cholesterol metabolic process"/>
    <property type="evidence" value="ECO:0007669"/>
    <property type="project" value="InterPro"/>
</dbReference>
<dbReference type="OrthoDB" id="426882at2759"/>
<reference evidence="21" key="1">
    <citation type="submission" date="2025-08" db="UniProtKB">
        <authorList>
            <consortium name="RefSeq"/>
        </authorList>
    </citation>
    <scope>IDENTIFICATION</scope>
    <source>
        <tissue evidence="21">Tentacle</tissue>
    </source>
</reference>
<evidence type="ECO:0000256" key="1">
    <source>
        <dbReference type="ARBA" id="ARBA00001962"/>
    </source>
</evidence>
<evidence type="ECO:0000256" key="14">
    <source>
        <dbReference type="ARBA" id="ARBA00026095"/>
    </source>
</evidence>
<feature type="domain" description="Rieske" evidence="19">
    <location>
        <begin position="122"/>
        <end position="226"/>
    </location>
</feature>
<dbReference type="SUPFAM" id="SSF50022">
    <property type="entry name" value="ISP domain"/>
    <property type="match status" value="1"/>
</dbReference>
<evidence type="ECO:0000256" key="5">
    <source>
        <dbReference type="ARBA" id="ARBA00022714"/>
    </source>
</evidence>
<proteinExistence type="inferred from homology"/>
<organism evidence="20 21">
    <name type="scientific">Actinia tenebrosa</name>
    <name type="common">Australian red waratah sea anemone</name>
    <dbReference type="NCBI Taxonomy" id="6105"/>
    <lineage>
        <taxon>Eukaryota</taxon>
        <taxon>Metazoa</taxon>
        <taxon>Cnidaria</taxon>
        <taxon>Anthozoa</taxon>
        <taxon>Hexacorallia</taxon>
        <taxon>Actiniaria</taxon>
        <taxon>Actiniidae</taxon>
        <taxon>Actinia</taxon>
    </lineage>
</organism>
<dbReference type="InterPro" id="IPR017941">
    <property type="entry name" value="Rieske_2Fe-2S"/>
</dbReference>
<dbReference type="AlphaFoldDB" id="A0A6P8ITV2"/>
<dbReference type="Pfam" id="PF00355">
    <property type="entry name" value="Rieske"/>
    <property type="match status" value="1"/>
</dbReference>
<feature type="chain" id="PRO_5028444985" description="cholesterol 7-desaturase" evidence="18">
    <location>
        <begin position="23"/>
        <end position="459"/>
    </location>
</feature>
<evidence type="ECO:0000256" key="2">
    <source>
        <dbReference type="ARBA" id="ARBA00004370"/>
    </source>
</evidence>
<evidence type="ECO:0000256" key="11">
    <source>
        <dbReference type="ARBA" id="ARBA00023136"/>
    </source>
</evidence>
<comment type="similarity">
    <text evidence="13">Belongs to the cholesterol 7-desaturase family.</text>
</comment>
<dbReference type="PROSITE" id="PS51296">
    <property type="entry name" value="RIESKE"/>
    <property type="match status" value="1"/>
</dbReference>
<dbReference type="PANTHER" id="PTHR21266">
    <property type="entry name" value="IRON-SULFUR DOMAIN CONTAINING PROTEIN"/>
    <property type="match status" value="1"/>
</dbReference>
<dbReference type="GO" id="GO:0170056">
    <property type="term" value="F:cholesterol 7-desaturase [NAD(P)H] activity"/>
    <property type="evidence" value="ECO:0007669"/>
    <property type="project" value="UniProtKB-EC"/>
</dbReference>
<dbReference type="Proteomes" id="UP000515163">
    <property type="component" value="Unplaced"/>
</dbReference>
<keyword evidence="11 17" id="KW-0472">Membrane</keyword>
<evidence type="ECO:0000256" key="4">
    <source>
        <dbReference type="ARBA" id="ARBA00022692"/>
    </source>
</evidence>
<gene>
    <name evidence="21" type="primary">LOC116304131</name>
</gene>
<evidence type="ECO:0000256" key="3">
    <source>
        <dbReference type="ARBA" id="ARBA00004972"/>
    </source>
</evidence>
<keyword evidence="9" id="KW-0408">Iron</keyword>
<name>A0A6P8ITV2_ACTTE</name>
<comment type="pathway">
    <text evidence="3">Hormone biosynthesis.</text>
</comment>
<dbReference type="RefSeq" id="XP_031569650.1">
    <property type="nucleotide sequence ID" value="XM_031713790.1"/>
</dbReference>
<dbReference type="GO" id="GO:0005737">
    <property type="term" value="C:cytoplasm"/>
    <property type="evidence" value="ECO:0007669"/>
    <property type="project" value="TreeGrafter"/>
</dbReference>
<dbReference type="Gene3D" id="2.102.10.10">
    <property type="entry name" value="Rieske [2Fe-2S] iron-sulphur domain"/>
    <property type="match status" value="1"/>
</dbReference>
<evidence type="ECO:0000313" key="21">
    <source>
        <dbReference type="RefSeq" id="XP_031569650.1"/>
    </source>
</evidence>
<dbReference type="GeneID" id="116304131"/>
<dbReference type="InterPro" id="IPR045605">
    <property type="entry name" value="KshA-like_C"/>
</dbReference>
<keyword evidence="18" id="KW-0732">Signal</keyword>
<evidence type="ECO:0000256" key="18">
    <source>
        <dbReference type="SAM" id="SignalP"/>
    </source>
</evidence>
<comment type="subcellular location">
    <subcellularLocation>
        <location evidence="2">Membrane</location>
    </subcellularLocation>
</comment>
<dbReference type="GO" id="GO:0046872">
    <property type="term" value="F:metal ion binding"/>
    <property type="evidence" value="ECO:0007669"/>
    <property type="project" value="UniProtKB-KW"/>
</dbReference>
<dbReference type="InParanoid" id="A0A6P8ITV2"/>
<dbReference type="InterPro" id="IPR050584">
    <property type="entry name" value="Cholesterol_7-desaturase"/>
</dbReference>
<dbReference type="GO" id="GO:0051537">
    <property type="term" value="F:2 iron, 2 sulfur cluster binding"/>
    <property type="evidence" value="ECO:0007669"/>
    <property type="project" value="UniProtKB-KW"/>
</dbReference>
<keyword evidence="7 17" id="KW-1133">Transmembrane helix</keyword>
<keyword evidence="10" id="KW-0411">Iron-sulfur</keyword>
<comment type="cofactor">
    <cofactor evidence="1">
        <name>Fe cation</name>
        <dbReference type="ChEBI" id="CHEBI:24875"/>
    </cofactor>
</comment>
<evidence type="ECO:0000256" key="6">
    <source>
        <dbReference type="ARBA" id="ARBA00022723"/>
    </source>
</evidence>
<evidence type="ECO:0000313" key="20">
    <source>
        <dbReference type="Proteomes" id="UP000515163"/>
    </source>
</evidence>
<keyword evidence="5" id="KW-0001">2Fe-2S</keyword>
<comment type="pathway">
    <text evidence="12">Steroid hormone biosynthesis; dafachronic acid biosynthesis.</text>
</comment>
<sequence length="459" mass="52560">MASSLKLVVLALLLIFVFPVSSNTFLNVEKLRSWYIVLSGEAGFSPNSISVLDTLALFLVSAVTFYILFKVWNFLFVPIKLFRSLGDAGYIPDGRRPMKDVAFEVKRRRKTGNLPPVYPNGWFHVLNSWEVGTSEVKFVSCLGEHLAVFRGEDGVAHIVDAYCPHLGANLAIGGQVVGNCIQCPFHGWEFEGDDGKCTKIPYSKNIPAVAKIKSWPCLERNESIMLWYHAEGAESSWIPEDLNGIQSGKWVYRGRTTHQVNAHIQEIPENGADLNHLDHLHGSPFLAGTDLRYTFTSKWLEVMRHSWDGSWSVDEDNKHVGKLTLKHEIVVFGFRIPLLDFYLCAKQTGPGIVHMHFSTIFGDGIMIHTVTPEEPLIQRVEHKIYWSRFMPAIVAKFYLYAESIQIERDIMIWNYKRYEAKPLLVKEDNLIGKHRRWYSQFYSENSPQYPAIKNNHLDW</sequence>
<dbReference type="InterPro" id="IPR036922">
    <property type="entry name" value="Rieske_2Fe-2S_sf"/>
</dbReference>
<protein>
    <recommendedName>
        <fullName evidence="14">cholesterol 7-desaturase</fullName>
        <ecNumber evidence="14">1.14.19.21</ecNumber>
    </recommendedName>
</protein>